<dbReference type="InterPro" id="IPR017853">
    <property type="entry name" value="GH"/>
</dbReference>
<dbReference type="GO" id="GO:0007040">
    <property type="term" value="P:lysosome organization"/>
    <property type="evidence" value="ECO:0007669"/>
    <property type="project" value="TreeGrafter"/>
</dbReference>
<dbReference type="OMA" id="VEFSHEP"/>
<dbReference type="Pfam" id="PF01055">
    <property type="entry name" value="Glyco_hydro_31_2nd"/>
    <property type="match status" value="1"/>
</dbReference>
<dbReference type="Gene3D" id="2.60.40.1180">
    <property type="entry name" value="Golgi alpha-mannosidase II"/>
    <property type="match status" value="2"/>
</dbReference>
<sequence>MNTNCHYTLSTCITNFKCKRTCISKCLHINHCVSRAGAVFSGHPSIPFFMATESRSDCTRDRLLSQTAGGHLGASYPSVYCGYRMGALTPSTHGQAATPSYLSKDISVLRLEVVQGTLKDPTSRVVNTVNVLPSFRFMWSLSSMNTTVAPLLFADQYPQLSTTLASSLVSGPGSELDYADANVYGPHPFYIVQEEDGMTHGVFLLNSNAMLQPAPDLTWVAIRGVLDLHVFWVLTLKVFETEHAHRTVQLLCFFFFLRLRFGDLPEMYVFILVKHLYLETTSQTDDADLTIRKYLKDAFIKNALSSHCNLHNMYGLTEALATHSALTKVRGKRPFVLSCSPLPWRRTFLRSNSDTPSLPPAVLQFGPFGVPLVGPDICGFGGNTTEELCVQWMQLGAFYPFMRNHSDKPNAPQEPYIFGQRAQAAMRSYVSSPLFHMLFCFPPTHPGAVELTAYLPPGTWYILHNVMSPWSSMLCSSGSAFSTAKGQFQLLPAPLDTIIVHVREGHIVPQQVGPALTTTASCRNPFSLTVALSAGGRAWGDLFWDDGDGLDTFELLGKLLLRYLHRWRGRGDILC</sequence>
<reference evidence="4" key="1">
    <citation type="submission" date="2025-08" db="UniProtKB">
        <authorList>
            <consortium name="Ensembl"/>
        </authorList>
    </citation>
    <scope>IDENTIFICATION</scope>
</reference>
<dbReference type="Ensembl" id="ENSMMOT00000010042.1">
    <property type="protein sequence ID" value="ENSMMOP00000009870.1"/>
    <property type="gene ID" value="ENSMMOG00000007643.1"/>
</dbReference>
<protein>
    <recommendedName>
        <fullName evidence="3">Glycoside hydrolase family 31 TIM barrel domain-containing protein</fullName>
    </recommendedName>
</protein>
<comment type="similarity">
    <text evidence="1 2">Belongs to the glycosyl hydrolase 31 family.</text>
</comment>
<dbReference type="STRING" id="94237.ENSMMOP00000009870"/>
<accession>A0A3Q4AYA8</accession>
<dbReference type="Gene3D" id="3.20.20.80">
    <property type="entry name" value="Glycosidases"/>
    <property type="match status" value="1"/>
</dbReference>
<dbReference type="InterPro" id="IPR011013">
    <property type="entry name" value="Gal_mutarotase_sf_dom"/>
</dbReference>
<feature type="domain" description="Glycoside hydrolase family 31 TIM barrel" evidence="3">
    <location>
        <begin position="301"/>
        <end position="430"/>
    </location>
</feature>
<dbReference type="PANTHER" id="PTHR22762:SF92">
    <property type="entry name" value="LYSOSOMAL ALPHA-GLUCOSIDASE"/>
    <property type="match status" value="1"/>
</dbReference>
<dbReference type="SUPFAM" id="SSF74650">
    <property type="entry name" value="Galactose mutarotase-like"/>
    <property type="match status" value="1"/>
</dbReference>
<evidence type="ECO:0000313" key="5">
    <source>
        <dbReference type="Proteomes" id="UP000261620"/>
    </source>
</evidence>
<proteinExistence type="inferred from homology"/>
<dbReference type="InterPro" id="IPR000322">
    <property type="entry name" value="Glyco_hydro_31_TIM"/>
</dbReference>
<dbReference type="GO" id="GO:0005980">
    <property type="term" value="P:glycogen catabolic process"/>
    <property type="evidence" value="ECO:0007669"/>
    <property type="project" value="TreeGrafter"/>
</dbReference>
<dbReference type="InterPro" id="IPR013780">
    <property type="entry name" value="Glyco_hydro_b"/>
</dbReference>
<name>A0A3Q4AYA8_MOLML</name>
<dbReference type="Gene3D" id="2.60.40.1760">
    <property type="entry name" value="glycosyl hydrolase (family 31)"/>
    <property type="match status" value="1"/>
</dbReference>
<keyword evidence="5" id="KW-1185">Reference proteome</keyword>
<keyword evidence="2" id="KW-0326">Glycosidase</keyword>
<dbReference type="GO" id="GO:0005765">
    <property type="term" value="C:lysosomal membrane"/>
    <property type="evidence" value="ECO:0007669"/>
    <property type="project" value="TreeGrafter"/>
</dbReference>
<dbReference type="CDD" id="cd14752">
    <property type="entry name" value="GH31_N"/>
    <property type="match status" value="1"/>
</dbReference>
<dbReference type="SUPFAM" id="SSF51445">
    <property type="entry name" value="(Trans)glycosidases"/>
    <property type="match status" value="1"/>
</dbReference>
<dbReference type="AlphaFoldDB" id="A0A3Q4AYA8"/>
<dbReference type="GO" id="GO:0004558">
    <property type="term" value="F:alpha-1,4-glucosidase activity"/>
    <property type="evidence" value="ECO:0007669"/>
    <property type="project" value="TreeGrafter"/>
</dbReference>
<dbReference type="GO" id="GO:0030246">
    <property type="term" value="F:carbohydrate binding"/>
    <property type="evidence" value="ECO:0007669"/>
    <property type="project" value="InterPro"/>
</dbReference>
<evidence type="ECO:0000259" key="3">
    <source>
        <dbReference type="Pfam" id="PF01055"/>
    </source>
</evidence>
<keyword evidence="2" id="KW-0378">Hydrolase</keyword>
<dbReference type="Proteomes" id="UP000261620">
    <property type="component" value="Unplaced"/>
</dbReference>
<evidence type="ECO:0000256" key="2">
    <source>
        <dbReference type="RuleBase" id="RU361185"/>
    </source>
</evidence>
<dbReference type="PANTHER" id="PTHR22762">
    <property type="entry name" value="ALPHA-GLUCOSIDASE"/>
    <property type="match status" value="1"/>
</dbReference>
<reference evidence="4" key="2">
    <citation type="submission" date="2025-09" db="UniProtKB">
        <authorList>
            <consortium name="Ensembl"/>
        </authorList>
    </citation>
    <scope>IDENTIFICATION</scope>
</reference>
<evidence type="ECO:0000313" key="4">
    <source>
        <dbReference type="Ensembl" id="ENSMMOP00000009870.1"/>
    </source>
</evidence>
<organism evidence="4 5">
    <name type="scientific">Mola mola</name>
    <name type="common">Ocean sunfish</name>
    <name type="synonym">Tetraodon mola</name>
    <dbReference type="NCBI Taxonomy" id="94237"/>
    <lineage>
        <taxon>Eukaryota</taxon>
        <taxon>Metazoa</taxon>
        <taxon>Chordata</taxon>
        <taxon>Craniata</taxon>
        <taxon>Vertebrata</taxon>
        <taxon>Euteleostomi</taxon>
        <taxon>Actinopterygii</taxon>
        <taxon>Neopterygii</taxon>
        <taxon>Teleostei</taxon>
        <taxon>Neoteleostei</taxon>
        <taxon>Acanthomorphata</taxon>
        <taxon>Eupercaria</taxon>
        <taxon>Tetraodontiformes</taxon>
        <taxon>Molidae</taxon>
        <taxon>Mola</taxon>
    </lineage>
</organism>
<evidence type="ECO:0000256" key="1">
    <source>
        <dbReference type="ARBA" id="ARBA00007806"/>
    </source>
</evidence>